<keyword evidence="1" id="KW-0378">Hydrolase</keyword>
<protein>
    <submittedName>
        <fullName evidence="2">Histidine phosphatase family protein</fullName>
    </submittedName>
</protein>
<dbReference type="PANTHER" id="PTHR20935:SF0">
    <property type="entry name" value="SERINE_THREONINE-PROTEIN PHOSPHATASE PGAM5, MITOCHONDRIAL"/>
    <property type="match status" value="1"/>
</dbReference>
<dbReference type="InterPro" id="IPR029033">
    <property type="entry name" value="His_PPase_superfam"/>
</dbReference>
<dbReference type="InterPro" id="IPR013078">
    <property type="entry name" value="His_Pase_superF_clade-1"/>
</dbReference>
<sequence length="232" mass="25955">MSTIYLVRHGQASFGTDNYDRLSATGREQIRHLAAYFAELGERIDRIYSGSLSRQTETAQIIAAAFGDSAPPIAIEHAFDEYDSDVILHTFAKSLTPEQLAEAGWPELRADRRKFQFFLERAARAWVEAQIEAEEMTSWRGFHGRITGAMESIMRNEGRSKTLIVSTSGGVIGTLVAHLMGLSNHVGIELNWAVHNASITRLIYNADKVSLSMFNGLPHLDRAELRSLITYR</sequence>
<dbReference type="CDD" id="cd07067">
    <property type="entry name" value="HP_PGM_like"/>
    <property type="match status" value="1"/>
</dbReference>
<proteinExistence type="predicted"/>
<organism evidence="2 3">
    <name type="scientific">Steroidobacter gossypii</name>
    <dbReference type="NCBI Taxonomy" id="2805490"/>
    <lineage>
        <taxon>Bacteria</taxon>
        <taxon>Pseudomonadati</taxon>
        <taxon>Pseudomonadota</taxon>
        <taxon>Gammaproteobacteria</taxon>
        <taxon>Steroidobacterales</taxon>
        <taxon>Steroidobacteraceae</taxon>
        <taxon>Steroidobacter</taxon>
    </lineage>
</organism>
<dbReference type="Proteomes" id="UP000661077">
    <property type="component" value="Unassembled WGS sequence"/>
</dbReference>
<comment type="caution">
    <text evidence="2">The sequence shown here is derived from an EMBL/GenBank/DDBJ whole genome shotgun (WGS) entry which is preliminary data.</text>
</comment>
<evidence type="ECO:0000256" key="1">
    <source>
        <dbReference type="ARBA" id="ARBA00022801"/>
    </source>
</evidence>
<accession>A0ABS1X626</accession>
<keyword evidence="3" id="KW-1185">Reference proteome</keyword>
<dbReference type="Pfam" id="PF00300">
    <property type="entry name" value="His_Phos_1"/>
    <property type="match status" value="1"/>
</dbReference>
<dbReference type="PANTHER" id="PTHR20935">
    <property type="entry name" value="PHOSPHOGLYCERATE MUTASE-RELATED"/>
    <property type="match status" value="1"/>
</dbReference>
<gene>
    <name evidence="2" type="ORF">JM946_28455</name>
</gene>
<dbReference type="SUPFAM" id="SSF53254">
    <property type="entry name" value="Phosphoglycerate mutase-like"/>
    <property type="match status" value="1"/>
</dbReference>
<dbReference type="InterPro" id="IPR051021">
    <property type="entry name" value="Mito_Ser/Thr_phosphatase"/>
</dbReference>
<dbReference type="EMBL" id="JAEVLS010000009">
    <property type="protein sequence ID" value="MBM0108682.1"/>
    <property type="molecule type" value="Genomic_DNA"/>
</dbReference>
<dbReference type="Gene3D" id="3.40.50.1240">
    <property type="entry name" value="Phosphoglycerate mutase-like"/>
    <property type="match status" value="1"/>
</dbReference>
<evidence type="ECO:0000313" key="2">
    <source>
        <dbReference type="EMBL" id="MBM0108682.1"/>
    </source>
</evidence>
<reference evidence="2 3" key="1">
    <citation type="journal article" date="2021" name="Int. J. Syst. Evol. Microbiol.">
        <title>Steroidobacter gossypii sp. nov., isolated from soil of cotton cropping field.</title>
        <authorList>
            <person name="Huang R."/>
            <person name="Yang S."/>
            <person name="Zhen C."/>
            <person name="Liu W."/>
        </authorList>
    </citation>
    <scope>NUCLEOTIDE SEQUENCE [LARGE SCALE GENOMIC DNA]</scope>
    <source>
        <strain evidence="2 3">S1-65</strain>
    </source>
</reference>
<evidence type="ECO:0000313" key="3">
    <source>
        <dbReference type="Proteomes" id="UP000661077"/>
    </source>
</evidence>
<name>A0ABS1X626_9GAMM</name>
<dbReference type="RefSeq" id="WP_203170851.1">
    <property type="nucleotide sequence ID" value="NZ_JAEVLS010000009.1"/>
</dbReference>
<dbReference type="SMART" id="SM00855">
    <property type="entry name" value="PGAM"/>
    <property type="match status" value="1"/>
</dbReference>